<feature type="region of interest" description="Disordered" evidence="1">
    <location>
        <begin position="1"/>
        <end position="231"/>
    </location>
</feature>
<dbReference type="OrthoDB" id="5235746at2759"/>
<keyword evidence="3" id="KW-1185">Reference proteome</keyword>
<feature type="compositionally biased region" description="Basic and acidic residues" evidence="1">
    <location>
        <begin position="39"/>
        <end position="57"/>
    </location>
</feature>
<evidence type="ECO:0000256" key="1">
    <source>
        <dbReference type="SAM" id="MobiDB-lite"/>
    </source>
</evidence>
<comment type="caution">
    <text evidence="2">The sequence shown here is derived from an EMBL/GenBank/DDBJ whole genome shotgun (WGS) entry which is preliminary data.</text>
</comment>
<protein>
    <submittedName>
        <fullName evidence="2">Uncharacterized protein</fullName>
    </submittedName>
</protein>
<dbReference type="AlphaFoldDB" id="A0A9P8W366"/>
<gene>
    <name evidence="2" type="ORF">B0T10DRAFT_55820</name>
</gene>
<dbReference type="Proteomes" id="UP000777438">
    <property type="component" value="Unassembled WGS sequence"/>
</dbReference>
<feature type="compositionally biased region" description="Polar residues" evidence="1">
    <location>
        <begin position="195"/>
        <end position="205"/>
    </location>
</feature>
<name>A0A9P8W366_9HYPO</name>
<accession>A0A9P8W366</accession>
<proteinExistence type="predicted"/>
<dbReference type="EMBL" id="JAGPYM010000012">
    <property type="protein sequence ID" value="KAH6888533.1"/>
    <property type="molecule type" value="Genomic_DNA"/>
</dbReference>
<evidence type="ECO:0000313" key="2">
    <source>
        <dbReference type="EMBL" id="KAH6888533.1"/>
    </source>
</evidence>
<organism evidence="2 3">
    <name type="scientific">Thelonectria olida</name>
    <dbReference type="NCBI Taxonomy" id="1576542"/>
    <lineage>
        <taxon>Eukaryota</taxon>
        <taxon>Fungi</taxon>
        <taxon>Dikarya</taxon>
        <taxon>Ascomycota</taxon>
        <taxon>Pezizomycotina</taxon>
        <taxon>Sordariomycetes</taxon>
        <taxon>Hypocreomycetidae</taxon>
        <taxon>Hypocreales</taxon>
        <taxon>Nectriaceae</taxon>
        <taxon>Thelonectria</taxon>
    </lineage>
</organism>
<feature type="compositionally biased region" description="Acidic residues" evidence="1">
    <location>
        <begin position="98"/>
        <end position="108"/>
    </location>
</feature>
<feature type="compositionally biased region" description="Polar residues" evidence="1">
    <location>
        <begin position="75"/>
        <end position="86"/>
    </location>
</feature>
<evidence type="ECO:0000313" key="3">
    <source>
        <dbReference type="Proteomes" id="UP000777438"/>
    </source>
</evidence>
<sequence>MSDGIAPAIDKVGEPEPKAPEAQAGAPTMHTTAPATEAPKPEEKKPEEDKPEEKKAEAGGLAVPKKPKPVEVISVPQTPLNNQTPAGGSPRPELKIDEEPEEKPEEEAQVILGPGDEVANKGDESADAETNGASEDIDIKDAPVSETASESAKRKLDDEAAAVATANGDASKEEKKVSNGRAGKKARVEDVPAPTSAQPATNGKSGRTKKKVEPVVGRTARKTRSQGPVEV</sequence>
<reference evidence="2 3" key="1">
    <citation type="journal article" date="2021" name="Nat. Commun.">
        <title>Genetic determinants of endophytism in the Arabidopsis root mycobiome.</title>
        <authorList>
            <person name="Mesny F."/>
            <person name="Miyauchi S."/>
            <person name="Thiergart T."/>
            <person name="Pickel B."/>
            <person name="Atanasova L."/>
            <person name="Karlsson M."/>
            <person name="Huettel B."/>
            <person name="Barry K.W."/>
            <person name="Haridas S."/>
            <person name="Chen C."/>
            <person name="Bauer D."/>
            <person name="Andreopoulos W."/>
            <person name="Pangilinan J."/>
            <person name="LaButti K."/>
            <person name="Riley R."/>
            <person name="Lipzen A."/>
            <person name="Clum A."/>
            <person name="Drula E."/>
            <person name="Henrissat B."/>
            <person name="Kohler A."/>
            <person name="Grigoriev I.V."/>
            <person name="Martin F.M."/>
            <person name="Hacquard S."/>
        </authorList>
    </citation>
    <scope>NUCLEOTIDE SEQUENCE [LARGE SCALE GENOMIC DNA]</scope>
    <source>
        <strain evidence="2 3">MPI-CAGE-CH-0241</strain>
    </source>
</reference>